<dbReference type="Gene3D" id="3.30.565.10">
    <property type="entry name" value="Histidine kinase-like ATPase, C-terminal domain"/>
    <property type="match status" value="1"/>
</dbReference>
<dbReference type="FunFam" id="3.30.565.10:FF:000006">
    <property type="entry name" value="Sensor histidine kinase WalK"/>
    <property type="match status" value="1"/>
</dbReference>
<gene>
    <name evidence="16" type="ORF">AWH56_004200</name>
    <name evidence="15" type="ORF">AWH56_23345</name>
</gene>
<keyword evidence="10" id="KW-0902">Two-component regulatory system</keyword>
<dbReference type="Proteomes" id="UP000180175">
    <property type="component" value="Chromosome"/>
</dbReference>
<dbReference type="EMBL" id="LQXD01000201">
    <property type="protein sequence ID" value="OIJ04355.1"/>
    <property type="molecule type" value="Genomic_DNA"/>
</dbReference>
<feature type="transmembrane region" description="Helical" evidence="12">
    <location>
        <begin position="9"/>
        <end position="32"/>
    </location>
</feature>
<dbReference type="SMART" id="SM00388">
    <property type="entry name" value="HisKA"/>
    <property type="match status" value="1"/>
</dbReference>
<dbReference type="Pfam" id="PF00512">
    <property type="entry name" value="HisKA"/>
    <property type="match status" value="1"/>
</dbReference>
<dbReference type="GO" id="GO:0005524">
    <property type="term" value="F:ATP binding"/>
    <property type="evidence" value="ECO:0007669"/>
    <property type="project" value="UniProtKB-KW"/>
</dbReference>
<dbReference type="PRINTS" id="PR00344">
    <property type="entry name" value="BCTRLSENSOR"/>
</dbReference>
<evidence type="ECO:0000256" key="5">
    <source>
        <dbReference type="ARBA" id="ARBA00022553"/>
    </source>
</evidence>
<evidence type="ECO:0000256" key="6">
    <source>
        <dbReference type="ARBA" id="ARBA00022679"/>
    </source>
</evidence>
<feature type="transmembrane region" description="Helical" evidence="12">
    <location>
        <begin position="157"/>
        <end position="176"/>
    </location>
</feature>
<dbReference type="EMBL" id="CP063356">
    <property type="protein sequence ID" value="QOY36863.1"/>
    <property type="molecule type" value="Genomic_DNA"/>
</dbReference>
<evidence type="ECO:0000256" key="3">
    <source>
        <dbReference type="ARBA" id="ARBA00012438"/>
    </source>
</evidence>
<dbReference type="InterPro" id="IPR003660">
    <property type="entry name" value="HAMP_dom"/>
</dbReference>
<organism evidence="15 17">
    <name type="scientific">Anaerobacillus isosaccharinicus</name>
    <dbReference type="NCBI Taxonomy" id="1532552"/>
    <lineage>
        <taxon>Bacteria</taxon>
        <taxon>Bacillati</taxon>
        <taxon>Bacillota</taxon>
        <taxon>Bacilli</taxon>
        <taxon>Bacillales</taxon>
        <taxon>Bacillaceae</taxon>
        <taxon>Anaerobacillus</taxon>
    </lineage>
</organism>
<evidence type="ECO:0000256" key="8">
    <source>
        <dbReference type="ARBA" id="ARBA00022777"/>
    </source>
</evidence>
<dbReference type="InterPro" id="IPR036097">
    <property type="entry name" value="HisK_dim/P_sf"/>
</dbReference>
<comment type="subcellular location">
    <subcellularLocation>
        <location evidence="2">Cell membrane</location>
        <topology evidence="2">Multi-pass membrane protein</topology>
    </subcellularLocation>
</comment>
<keyword evidence="8" id="KW-0418">Kinase</keyword>
<reference evidence="16 17" key="2">
    <citation type="journal article" date="2017" name="Genome Announc.">
        <title>Draft Genome Sequences of Four Alkaliphilic Bacteria Belonging to the Anaerobacillus Genus.</title>
        <authorList>
            <person name="Bassil N.M."/>
            <person name="Lloyd J.R."/>
        </authorList>
    </citation>
    <scope>NUCLEOTIDE SEQUENCE [LARGE SCALE GENOMIC DNA]</scope>
    <source>
        <strain evidence="16 17">NB2006</strain>
    </source>
</reference>
<dbReference type="GO" id="GO:0016036">
    <property type="term" value="P:cellular response to phosphate starvation"/>
    <property type="evidence" value="ECO:0007669"/>
    <property type="project" value="TreeGrafter"/>
</dbReference>
<dbReference type="Pfam" id="PF00672">
    <property type="entry name" value="HAMP"/>
    <property type="match status" value="1"/>
</dbReference>
<keyword evidence="5" id="KW-0597">Phosphoprotein</keyword>
<dbReference type="Gene3D" id="6.10.340.10">
    <property type="match status" value="1"/>
</dbReference>
<dbReference type="InterPro" id="IPR003594">
    <property type="entry name" value="HATPase_dom"/>
</dbReference>
<dbReference type="RefSeq" id="WP_071319323.1">
    <property type="nucleotide sequence ID" value="NZ_CP063356.2"/>
</dbReference>
<dbReference type="InterPro" id="IPR050351">
    <property type="entry name" value="BphY/WalK/GraS-like"/>
</dbReference>
<keyword evidence="12" id="KW-1133">Transmembrane helix</keyword>
<dbReference type="PANTHER" id="PTHR45453:SF1">
    <property type="entry name" value="PHOSPHATE REGULON SENSOR PROTEIN PHOR"/>
    <property type="match status" value="1"/>
</dbReference>
<dbReference type="GO" id="GO:0004721">
    <property type="term" value="F:phosphoprotein phosphatase activity"/>
    <property type="evidence" value="ECO:0007669"/>
    <property type="project" value="TreeGrafter"/>
</dbReference>
<dbReference type="SUPFAM" id="SSF55874">
    <property type="entry name" value="ATPase domain of HSP90 chaperone/DNA topoisomerase II/histidine kinase"/>
    <property type="match status" value="1"/>
</dbReference>
<evidence type="ECO:0000256" key="7">
    <source>
        <dbReference type="ARBA" id="ARBA00022741"/>
    </source>
</evidence>
<evidence type="ECO:0000313" key="16">
    <source>
        <dbReference type="EMBL" id="QOY36863.1"/>
    </source>
</evidence>
<dbReference type="SMART" id="SM00304">
    <property type="entry name" value="HAMP"/>
    <property type="match status" value="1"/>
</dbReference>
<sequence length="455" mass="52483">MFRTFQSRLVFFFLLVSLSGIILVSLAIKYSFFGSFNDYLETKRSEQVEGVIERLELEYRTGGVLTGETMMPIFHHYAMVDNLFFKLYDDNDIPIIDTTRHLHMGNSHMMDLPSIEELESNQFLLMSDGKKIGVLDVYFPREYENIDSQFLEQFNKYIIVVALSMIFISIIVSFLFSKKLTHGLRQVSNATRELQKNNLEIRIPDEKHVEEINQLAKSFNELALSLSNQEKLRKQFTNDLAHELRTPLATLRSQIEAFIDGVWEPTPERLQQGHGELMRLVRLVDDLEQLLAAENPQIQLRLSEINGKDALESLRASFLPLFKEKKIKLLIEEPRSNFYFQADRDRFFQIMINLLNNALKYTNEGGIVTVTSKLENEDVCFIIEDNGQGISEEDLPHVFERFYRGEKSRNRKTGGVGIGLSIVKALVDAHKGRITIDSEQTIGTIVKVTFHKTNE</sequence>
<keyword evidence="12" id="KW-0812">Transmembrane</keyword>
<reference evidence="16" key="4">
    <citation type="submission" date="2020-10" db="EMBL/GenBank/DDBJ databases">
        <authorList>
            <person name="Bassil N.M."/>
            <person name="Lloyd J.R."/>
        </authorList>
    </citation>
    <scope>NUCLEOTIDE SEQUENCE</scope>
    <source>
        <strain evidence="16">NB2006</strain>
    </source>
</reference>
<keyword evidence="7" id="KW-0547">Nucleotide-binding</keyword>
<dbReference type="GO" id="GO:0005886">
    <property type="term" value="C:plasma membrane"/>
    <property type="evidence" value="ECO:0007669"/>
    <property type="project" value="UniProtKB-SubCell"/>
</dbReference>
<reference evidence="15 17" key="1">
    <citation type="submission" date="2016-10" db="EMBL/GenBank/DDBJ databases">
        <title>Draft genome sequences of four alkaliphilic bacteria belonging to the Anaerobacillus genus.</title>
        <authorList>
            <person name="Bassil N.M."/>
            <person name="Lloyd J.R."/>
        </authorList>
    </citation>
    <scope>NUCLEOTIDE SEQUENCE [LARGE SCALE GENOMIC DNA]</scope>
    <source>
        <strain evidence="15 17">NB2006</strain>
    </source>
</reference>
<dbReference type="SMART" id="SM00387">
    <property type="entry name" value="HATPase_c"/>
    <property type="match status" value="1"/>
</dbReference>
<evidence type="ECO:0000256" key="11">
    <source>
        <dbReference type="ARBA" id="ARBA00023136"/>
    </source>
</evidence>
<dbReference type="PROSITE" id="PS50109">
    <property type="entry name" value="HIS_KIN"/>
    <property type="match status" value="1"/>
</dbReference>
<evidence type="ECO:0000259" key="13">
    <source>
        <dbReference type="PROSITE" id="PS50109"/>
    </source>
</evidence>
<evidence type="ECO:0000259" key="14">
    <source>
        <dbReference type="PROSITE" id="PS50885"/>
    </source>
</evidence>
<dbReference type="SUPFAM" id="SSF158472">
    <property type="entry name" value="HAMP domain-like"/>
    <property type="match status" value="1"/>
</dbReference>
<keyword evidence="11 12" id="KW-0472">Membrane</keyword>
<accession>A0A1S2KYD0</accession>
<evidence type="ECO:0000256" key="2">
    <source>
        <dbReference type="ARBA" id="ARBA00004651"/>
    </source>
</evidence>
<reference evidence="16 17" key="3">
    <citation type="journal article" date="2019" name="Int. J. Syst. Evol. Microbiol.">
        <title>Anaerobacillus isosaccharinicus sp. nov., an alkaliphilic bacterium which degrades isosaccharinic acid.</title>
        <authorList>
            <person name="Bassil N.M."/>
            <person name="Lloyd J.R."/>
        </authorList>
    </citation>
    <scope>NUCLEOTIDE SEQUENCE [LARGE SCALE GENOMIC DNA]</scope>
    <source>
        <strain evidence="16 17">NB2006</strain>
    </source>
</reference>
<keyword evidence="6" id="KW-0808">Transferase</keyword>
<evidence type="ECO:0000256" key="12">
    <source>
        <dbReference type="SAM" id="Phobius"/>
    </source>
</evidence>
<evidence type="ECO:0000256" key="4">
    <source>
        <dbReference type="ARBA" id="ARBA00022475"/>
    </source>
</evidence>
<dbReference type="Pfam" id="PF02518">
    <property type="entry name" value="HATPase_c"/>
    <property type="match status" value="1"/>
</dbReference>
<keyword evidence="9" id="KW-0067">ATP-binding</keyword>
<proteinExistence type="predicted"/>
<dbReference type="InterPro" id="IPR036890">
    <property type="entry name" value="HATPase_C_sf"/>
</dbReference>
<evidence type="ECO:0000256" key="9">
    <source>
        <dbReference type="ARBA" id="ARBA00022840"/>
    </source>
</evidence>
<comment type="catalytic activity">
    <reaction evidence="1">
        <text>ATP + protein L-histidine = ADP + protein N-phospho-L-histidine.</text>
        <dbReference type="EC" id="2.7.13.3"/>
    </reaction>
</comment>
<dbReference type="CDD" id="cd06225">
    <property type="entry name" value="HAMP"/>
    <property type="match status" value="1"/>
</dbReference>
<protein>
    <recommendedName>
        <fullName evidence="3">histidine kinase</fullName>
        <ecNumber evidence="3">2.7.13.3</ecNumber>
    </recommendedName>
</protein>
<dbReference type="OrthoDB" id="9813151at2"/>
<evidence type="ECO:0000313" key="15">
    <source>
        <dbReference type="EMBL" id="OIJ04355.1"/>
    </source>
</evidence>
<dbReference type="InterPro" id="IPR003661">
    <property type="entry name" value="HisK_dim/P_dom"/>
</dbReference>
<name>A0A1S2KYD0_9BACI</name>
<dbReference type="EC" id="2.7.13.3" evidence="3"/>
<dbReference type="PROSITE" id="PS50885">
    <property type="entry name" value="HAMP"/>
    <property type="match status" value="1"/>
</dbReference>
<evidence type="ECO:0000313" key="17">
    <source>
        <dbReference type="Proteomes" id="UP000180175"/>
    </source>
</evidence>
<evidence type="ECO:0000256" key="1">
    <source>
        <dbReference type="ARBA" id="ARBA00000085"/>
    </source>
</evidence>
<dbReference type="KEGG" id="aia:AWH56_004200"/>
<dbReference type="GO" id="GO:0000155">
    <property type="term" value="F:phosphorelay sensor kinase activity"/>
    <property type="evidence" value="ECO:0007669"/>
    <property type="project" value="InterPro"/>
</dbReference>
<evidence type="ECO:0000256" key="10">
    <source>
        <dbReference type="ARBA" id="ARBA00023012"/>
    </source>
</evidence>
<dbReference type="CDD" id="cd00082">
    <property type="entry name" value="HisKA"/>
    <property type="match status" value="1"/>
</dbReference>
<keyword evidence="4" id="KW-1003">Cell membrane</keyword>
<feature type="domain" description="HAMP" evidence="14">
    <location>
        <begin position="178"/>
        <end position="231"/>
    </location>
</feature>
<dbReference type="CDD" id="cd00075">
    <property type="entry name" value="HATPase"/>
    <property type="match status" value="1"/>
</dbReference>
<dbReference type="Gene3D" id="1.10.287.130">
    <property type="match status" value="1"/>
</dbReference>
<dbReference type="PANTHER" id="PTHR45453">
    <property type="entry name" value="PHOSPHATE REGULON SENSOR PROTEIN PHOR"/>
    <property type="match status" value="1"/>
</dbReference>
<dbReference type="InterPro" id="IPR004358">
    <property type="entry name" value="Sig_transdc_His_kin-like_C"/>
</dbReference>
<feature type="domain" description="Histidine kinase" evidence="13">
    <location>
        <begin position="239"/>
        <end position="454"/>
    </location>
</feature>
<dbReference type="SUPFAM" id="SSF47384">
    <property type="entry name" value="Homodimeric domain of signal transducing histidine kinase"/>
    <property type="match status" value="1"/>
</dbReference>
<keyword evidence="17" id="KW-1185">Reference proteome</keyword>
<dbReference type="AlphaFoldDB" id="A0A1S2KYD0"/>
<dbReference type="InterPro" id="IPR005467">
    <property type="entry name" value="His_kinase_dom"/>
</dbReference>